<reference evidence="7" key="1">
    <citation type="journal article" date="2013" name="Genome Announc.">
        <title>Draft genome sequence of the ascomycete Phaeoacremonium aleophilum strain UCR-PA7, a causal agent of the esca disease complex in grapevines.</title>
        <authorList>
            <person name="Blanco-Ulate B."/>
            <person name="Rolshausen P."/>
            <person name="Cantu D."/>
        </authorList>
    </citation>
    <scope>NUCLEOTIDE SEQUENCE [LARGE SCALE GENOMIC DNA]</scope>
    <source>
        <strain evidence="7">UCR-PA7</strain>
    </source>
</reference>
<dbReference type="HOGENOM" id="CLU_006909_5_2_1"/>
<dbReference type="InterPro" id="IPR020946">
    <property type="entry name" value="Flavin_mOase-like"/>
</dbReference>
<name>R8BV71_PHAM7</name>
<keyword evidence="7" id="KW-1185">Reference proteome</keyword>
<dbReference type="Gene3D" id="3.50.50.60">
    <property type="entry name" value="FAD/NAD(P)-binding domain"/>
    <property type="match status" value="2"/>
</dbReference>
<accession>R8BV71</accession>
<gene>
    <name evidence="6" type="ORF">UCRPA7_1195</name>
</gene>
<keyword evidence="3" id="KW-0274">FAD</keyword>
<keyword evidence="4" id="KW-0521">NADP</keyword>
<organism evidence="6 7">
    <name type="scientific">Phaeoacremonium minimum (strain UCR-PA7)</name>
    <name type="common">Esca disease fungus</name>
    <name type="synonym">Togninia minima</name>
    <dbReference type="NCBI Taxonomy" id="1286976"/>
    <lineage>
        <taxon>Eukaryota</taxon>
        <taxon>Fungi</taxon>
        <taxon>Dikarya</taxon>
        <taxon>Ascomycota</taxon>
        <taxon>Pezizomycotina</taxon>
        <taxon>Sordariomycetes</taxon>
        <taxon>Sordariomycetidae</taxon>
        <taxon>Togniniales</taxon>
        <taxon>Togniniaceae</taxon>
        <taxon>Phaeoacremonium</taxon>
    </lineage>
</organism>
<dbReference type="InterPro" id="IPR036188">
    <property type="entry name" value="FAD/NAD-bd_sf"/>
</dbReference>
<dbReference type="InterPro" id="IPR050346">
    <property type="entry name" value="FMO-like"/>
</dbReference>
<dbReference type="Pfam" id="PF00743">
    <property type="entry name" value="FMO-like"/>
    <property type="match status" value="1"/>
</dbReference>
<dbReference type="SUPFAM" id="SSF51905">
    <property type="entry name" value="FAD/NAD(P)-binding domain"/>
    <property type="match status" value="2"/>
</dbReference>
<dbReference type="GO" id="GO:0050660">
    <property type="term" value="F:flavin adenine dinucleotide binding"/>
    <property type="evidence" value="ECO:0007669"/>
    <property type="project" value="InterPro"/>
</dbReference>
<evidence type="ECO:0000256" key="3">
    <source>
        <dbReference type="ARBA" id="ARBA00022827"/>
    </source>
</evidence>
<proteinExistence type="inferred from homology"/>
<evidence type="ECO:0000256" key="2">
    <source>
        <dbReference type="ARBA" id="ARBA00022630"/>
    </source>
</evidence>
<dbReference type="KEGG" id="tmn:UCRPA7_1195"/>
<keyword evidence="5" id="KW-0560">Oxidoreductase</keyword>
<keyword evidence="6" id="KW-0503">Monooxygenase</keyword>
<protein>
    <submittedName>
        <fullName evidence="6">Putative dimethylaniline monooxygenase protein</fullName>
    </submittedName>
</protein>
<dbReference type="AlphaFoldDB" id="R8BV71"/>
<evidence type="ECO:0000313" key="7">
    <source>
        <dbReference type="Proteomes" id="UP000014074"/>
    </source>
</evidence>
<evidence type="ECO:0000256" key="1">
    <source>
        <dbReference type="ARBA" id="ARBA00009183"/>
    </source>
</evidence>
<dbReference type="GO" id="GO:0004499">
    <property type="term" value="F:N,N-dimethylaniline monooxygenase activity"/>
    <property type="evidence" value="ECO:0007669"/>
    <property type="project" value="InterPro"/>
</dbReference>
<sequence length="365" mass="40438">MVSDYIGELAKTQHVVPHIQFWTRVESAVKPQGSAQWHVRTKTFIRDGDSFVFDIRENRFDAVVVATGHYDVPRVPDIPGLATWQARFPGRVAHSKAYRTPDMFKDATVLVIGAGVSAYDIIHAIHSVGGRTYQSSRDPKRADKAKLEGLPDSCERVPGIETFLAEDTGPAWKADSADPVPGRVVLSGGRELTGIHYVVVATGYITTYHFLGDLEQPTLPLDEADEKVIITADAYTVHNLHKDIFYIPDPTLAFIGVPSEASTFSLFDFQAKALAKVFTGQAQLPSREDMAKLHRERKLALKPGKKLHGLGLGDVEYANDILDWINGDLQSAGLPPMTGYDDRWFEGFKRLRESVASIRPDVEQV</sequence>
<dbReference type="GeneID" id="19321322"/>
<dbReference type="PIRSF" id="PIRSF000332">
    <property type="entry name" value="FMO"/>
    <property type="match status" value="1"/>
</dbReference>
<evidence type="ECO:0000256" key="4">
    <source>
        <dbReference type="ARBA" id="ARBA00022857"/>
    </source>
</evidence>
<comment type="similarity">
    <text evidence="1">Belongs to the FMO family.</text>
</comment>
<dbReference type="PANTHER" id="PTHR23023">
    <property type="entry name" value="DIMETHYLANILINE MONOOXYGENASE"/>
    <property type="match status" value="1"/>
</dbReference>
<dbReference type="GO" id="GO:0050661">
    <property type="term" value="F:NADP binding"/>
    <property type="evidence" value="ECO:0007669"/>
    <property type="project" value="InterPro"/>
</dbReference>
<evidence type="ECO:0000256" key="5">
    <source>
        <dbReference type="ARBA" id="ARBA00023002"/>
    </source>
</evidence>
<dbReference type="InterPro" id="IPR000960">
    <property type="entry name" value="Flavin_mOase"/>
</dbReference>
<dbReference type="RefSeq" id="XP_007911973.1">
    <property type="nucleotide sequence ID" value="XM_007913782.1"/>
</dbReference>
<dbReference type="EMBL" id="KB932835">
    <property type="protein sequence ID" value="EOO03271.1"/>
    <property type="molecule type" value="Genomic_DNA"/>
</dbReference>
<dbReference type="Proteomes" id="UP000014074">
    <property type="component" value="Unassembled WGS sequence"/>
</dbReference>
<keyword evidence="2" id="KW-0285">Flavoprotein</keyword>
<dbReference type="OrthoDB" id="66881at2759"/>
<evidence type="ECO:0000313" key="6">
    <source>
        <dbReference type="EMBL" id="EOO03271.1"/>
    </source>
</evidence>
<dbReference type="eggNOG" id="KOG1399">
    <property type="taxonomic scope" value="Eukaryota"/>
</dbReference>